<accession>A0A5J9WSE3</accession>
<evidence type="ECO:0000256" key="1">
    <source>
        <dbReference type="SAM" id="Phobius"/>
    </source>
</evidence>
<keyword evidence="3" id="KW-1185">Reference proteome</keyword>
<feature type="transmembrane region" description="Helical" evidence="1">
    <location>
        <begin position="12"/>
        <end position="30"/>
    </location>
</feature>
<dbReference type="AlphaFoldDB" id="A0A5J9WSE3"/>
<evidence type="ECO:0000313" key="3">
    <source>
        <dbReference type="Proteomes" id="UP000324897"/>
    </source>
</evidence>
<evidence type="ECO:0000313" key="2">
    <source>
        <dbReference type="EMBL" id="TVU50816.1"/>
    </source>
</evidence>
<reference evidence="2 3" key="1">
    <citation type="journal article" date="2019" name="Sci. Rep.">
        <title>A high-quality genome of Eragrostis curvula grass provides insights into Poaceae evolution and supports new strategies to enhance forage quality.</title>
        <authorList>
            <person name="Carballo J."/>
            <person name="Santos B.A.C.M."/>
            <person name="Zappacosta D."/>
            <person name="Garbus I."/>
            <person name="Selva J.P."/>
            <person name="Gallo C.A."/>
            <person name="Diaz A."/>
            <person name="Albertini E."/>
            <person name="Caccamo M."/>
            <person name="Echenique V."/>
        </authorList>
    </citation>
    <scope>NUCLEOTIDE SEQUENCE [LARGE SCALE GENOMIC DNA]</scope>
    <source>
        <strain evidence="3">cv. Victoria</strain>
        <tissue evidence="2">Leaf</tissue>
    </source>
</reference>
<gene>
    <name evidence="2" type="ORF">EJB05_02207</name>
</gene>
<proteinExistence type="predicted"/>
<dbReference type="EMBL" id="RWGY01000002">
    <property type="protein sequence ID" value="TVU50816.1"/>
    <property type="molecule type" value="Genomic_DNA"/>
</dbReference>
<dbReference type="Gramene" id="TVU50816">
    <property type="protein sequence ID" value="TVU50816"/>
    <property type="gene ID" value="EJB05_02207"/>
</dbReference>
<keyword evidence="1" id="KW-0472">Membrane</keyword>
<feature type="transmembrane region" description="Helical" evidence="1">
    <location>
        <begin position="118"/>
        <end position="144"/>
    </location>
</feature>
<protein>
    <submittedName>
        <fullName evidence="2">Uncharacterized protein</fullName>
    </submittedName>
</protein>
<name>A0A5J9WSE3_9POAL</name>
<keyword evidence="1" id="KW-1133">Transmembrane helix</keyword>
<feature type="transmembrane region" description="Helical" evidence="1">
    <location>
        <begin position="84"/>
        <end position="112"/>
    </location>
</feature>
<keyword evidence="1" id="KW-0812">Transmembrane</keyword>
<sequence length="149" mass="15882">MLLSVQGVLQWAFLLASCLAAAILFSYIPIPCSKTAWIFQCPETTPAQDAESFGDSGHRWLTVPQAAAATVGLLLPRRRAQSRYFLAFLAVVSATAAHCMEARMILIFIAAGVNPGDIGLIIMCGAAVVVYLAGDLLGLISLLIRGPEY</sequence>
<organism evidence="2 3">
    <name type="scientific">Eragrostis curvula</name>
    <name type="common">weeping love grass</name>
    <dbReference type="NCBI Taxonomy" id="38414"/>
    <lineage>
        <taxon>Eukaryota</taxon>
        <taxon>Viridiplantae</taxon>
        <taxon>Streptophyta</taxon>
        <taxon>Embryophyta</taxon>
        <taxon>Tracheophyta</taxon>
        <taxon>Spermatophyta</taxon>
        <taxon>Magnoliopsida</taxon>
        <taxon>Liliopsida</taxon>
        <taxon>Poales</taxon>
        <taxon>Poaceae</taxon>
        <taxon>PACMAD clade</taxon>
        <taxon>Chloridoideae</taxon>
        <taxon>Eragrostideae</taxon>
        <taxon>Eragrostidinae</taxon>
        <taxon>Eragrostis</taxon>
    </lineage>
</organism>
<dbReference type="Proteomes" id="UP000324897">
    <property type="component" value="Chromosome 6"/>
</dbReference>
<comment type="caution">
    <text evidence="2">The sequence shown here is derived from an EMBL/GenBank/DDBJ whole genome shotgun (WGS) entry which is preliminary data.</text>
</comment>